<dbReference type="OrthoDB" id="10262596at2759"/>
<keyword evidence="6" id="KW-1185">Reference proteome</keyword>
<sequence length="447" mass="46701">MPPFFPQAASPKLATKRQPRVRILVAPSGFKESLGPDEVADCIEEGIRRVLPESSALIGKVPLHDGGEGFCRALVAAQRGEIRNITVMGPTGEPVESHFGMIGGDSAVLDMATAAGLRLVPRNCRDPTVTTTFGVGQLMAAAVDEGCRKIIVGCGDSGTSDGGSGLLQALGAKLIDTSGDEIPMAKGGGSLANLDRIDMSGIHPRLRAGEVKIEAICNINNVLCGPNGVARVFGPQKGATPQKVETLSEAMDNVARAAKAILGKDIGDAPGSGASGGLGAGLLLLGAELRPRSEAADEYFGLRGAFEKQWDIVITGEGSLDTQSARGKMTVEVARRARKLDAQVIVLAGTIGSGAESIYDTGVAAFTSILDAPYSLEQAIKNTDRLLKDAAERSVRMLQAGMSLSNNSNNHSKEQFPSSGPGYPKMNRNENWDPLLNIKGLSRSVTC</sequence>
<dbReference type="InterPro" id="IPR018197">
    <property type="entry name" value="Glycerate_kinase_RE-like"/>
</dbReference>
<dbReference type="EMBL" id="QJNU01000661">
    <property type="protein sequence ID" value="RYO90447.1"/>
    <property type="molecule type" value="Genomic_DNA"/>
</dbReference>
<dbReference type="PANTHER" id="PTHR21599">
    <property type="entry name" value="GLYCERATE KINASE"/>
    <property type="match status" value="1"/>
</dbReference>
<evidence type="ECO:0000256" key="1">
    <source>
        <dbReference type="ARBA" id="ARBA00006284"/>
    </source>
</evidence>
<dbReference type="AlphaFoldDB" id="A0A4Q4SXH3"/>
<dbReference type="InterPro" id="IPR018193">
    <property type="entry name" value="Glyc_kinase_flavodox-like_fold"/>
</dbReference>
<comment type="caution">
    <text evidence="5">The sequence shown here is derived from an EMBL/GenBank/DDBJ whole genome shotgun (WGS) entry which is preliminary data.</text>
</comment>
<keyword evidence="2" id="KW-0808">Transferase</keyword>
<dbReference type="STRING" id="155417.A0A4Q4SXH3"/>
<comment type="similarity">
    <text evidence="1">Belongs to the glycerate kinase type-1 family.</text>
</comment>
<dbReference type="Gene3D" id="3.40.50.10350">
    <property type="entry name" value="Glycerate kinase, domain 1"/>
    <property type="match status" value="1"/>
</dbReference>
<evidence type="ECO:0000256" key="3">
    <source>
        <dbReference type="ARBA" id="ARBA00022777"/>
    </source>
</evidence>
<keyword evidence="3" id="KW-0418">Kinase</keyword>
<dbReference type="Pfam" id="PF02595">
    <property type="entry name" value="Gly_kinase"/>
    <property type="match status" value="1"/>
</dbReference>
<evidence type="ECO:0000313" key="6">
    <source>
        <dbReference type="Proteomes" id="UP000293360"/>
    </source>
</evidence>
<dbReference type="NCBIfam" id="TIGR00045">
    <property type="entry name" value="glycerate kinase"/>
    <property type="match status" value="1"/>
</dbReference>
<organism evidence="5 6">
    <name type="scientific">Monosporascus ibericus</name>
    <dbReference type="NCBI Taxonomy" id="155417"/>
    <lineage>
        <taxon>Eukaryota</taxon>
        <taxon>Fungi</taxon>
        <taxon>Dikarya</taxon>
        <taxon>Ascomycota</taxon>
        <taxon>Pezizomycotina</taxon>
        <taxon>Sordariomycetes</taxon>
        <taxon>Xylariomycetidae</taxon>
        <taxon>Xylariales</taxon>
        <taxon>Xylariales incertae sedis</taxon>
        <taxon>Monosporascus</taxon>
    </lineage>
</organism>
<reference evidence="5 6" key="1">
    <citation type="submission" date="2018-06" db="EMBL/GenBank/DDBJ databases">
        <title>Complete Genomes of Monosporascus.</title>
        <authorList>
            <person name="Robinson A.J."/>
            <person name="Natvig D.O."/>
        </authorList>
    </citation>
    <scope>NUCLEOTIDE SEQUENCE [LARGE SCALE GENOMIC DNA]</scope>
    <source>
        <strain evidence="5 6">CBS 110550</strain>
    </source>
</reference>
<dbReference type="InterPro" id="IPR004381">
    <property type="entry name" value="Glycerate_kinase"/>
</dbReference>
<dbReference type="GO" id="GO:0008887">
    <property type="term" value="F:glycerate kinase activity"/>
    <property type="evidence" value="ECO:0007669"/>
    <property type="project" value="InterPro"/>
</dbReference>
<name>A0A4Q4SXH3_9PEZI</name>
<evidence type="ECO:0000313" key="5">
    <source>
        <dbReference type="EMBL" id="RYO90447.1"/>
    </source>
</evidence>
<feature type="region of interest" description="Disordered" evidence="4">
    <location>
        <begin position="402"/>
        <end position="429"/>
    </location>
</feature>
<dbReference type="SUPFAM" id="SSF110738">
    <property type="entry name" value="Glycerate kinase I"/>
    <property type="match status" value="1"/>
</dbReference>
<evidence type="ECO:0000256" key="4">
    <source>
        <dbReference type="SAM" id="MobiDB-lite"/>
    </source>
</evidence>
<proteinExistence type="inferred from homology"/>
<dbReference type="Gene3D" id="3.90.1510.10">
    <property type="entry name" value="Glycerate kinase, domain 2"/>
    <property type="match status" value="1"/>
</dbReference>
<evidence type="ECO:0000256" key="2">
    <source>
        <dbReference type="ARBA" id="ARBA00022679"/>
    </source>
</evidence>
<dbReference type="InterPro" id="IPR036129">
    <property type="entry name" value="Glycerate_kinase_sf"/>
</dbReference>
<dbReference type="Proteomes" id="UP000293360">
    <property type="component" value="Unassembled WGS sequence"/>
</dbReference>
<protein>
    <recommendedName>
        <fullName evidence="7">Glycerate kinase</fullName>
    </recommendedName>
</protein>
<dbReference type="GO" id="GO:0031388">
    <property type="term" value="P:organic acid phosphorylation"/>
    <property type="evidence" value="ECO:0007669"/>
    <property type="project" value="InterPro"/>
</dbReference>
<accession>A0A4Q4SXH3</accession>
<evidence type="ECO:0008006" key="7">
    <source>
        <dbReference type="Google" id="ProtNLM"/>
    </source>
</evidence>
<dbReference type="PANTHER" id="PTHR21599:SF0">
    <property type="entry name" value="GLYCERATE KINASE"/>
    <property type="match status" value="1"/>
</dbReference>
<gene>
    <name evidence="5" type="ORF">DL764_008453</name>
</gene>
<feature type="compositionally biased region" description="Polar residues" evidence="4">
    <location>
        <begin position="402"/>
        <end position="418"/>
    </location>
</feature>